<evidence type="ECO:0008006" key="2">
    <source>
        <dbReference type="Google" id="ProtNLM"/>
    </source>
</evidence>
<sequence length="111" mass="12038">MALKAAGNVIPDSSAYEYRAVQVEPKMVRKDPEDPNSEQFQKQKDGTPVWSIDCIRVDRASGNKAIVTVTVPDVMEPDVAGPVEFSEMIAGFWVSRSGSGMWFSASAVASL</sequence>
<keyword evidence="1" id="KW-0614">Plasmid</keyword>
<geneLocation type="plasmid" evidence="1">
    <name>pRET1100</name>
</geneLocation>
<dbReference type="EMBL" id="LC331663">
    <property type="protein sequence ID" value="BBA94283.1"/>
    <property type="molecule type" value="Genomic_DNA"/>
</dbReference>
<accession>A0A2Z5TT87</accession>
<organism evidence="1">
    <name type="scientific">Rhodococcus erythropolis</name>
    <name type="common">Arthrobacter picolinophilus</name>
    <dbReference type="NCBI Taxonomy" id="1833"/>
    <lineage>
        <taxon>Bacteria</taxon>
        <taxon>Bacillati</taxon>
        <taxon>Actinomycetota</taxon>
        <taxon>Actinomycetes</taxon>
        <taxon>Mycobacteriales</taxon>
        <taxon>Nocardiaceae</taxon>
        <taxon>Rhodococcus</taxon>
        <taxon>Rhodococcus erythropolis group</taxon>
    </lineage>
</organism>
<name>A0A2Z5TT87_RHOER</name>
<reference evidence="1" key="2">
    <citation type="journal article" date="2018" name="J. Biosci. Bioeng.">
        <title>Isolation of two plasmids, pRET1100 and pRET1200, from Rhodococcus erythropolis IAM1400 and construction of a Rhodococcus-Escherichia coli shuttle vector.</title>
        <authorList>
            <person name="Yamamura E.-T."/>
        </authorList>
    </citation>
    <scope>NUCLEOTIDE SEQUENCE</scope>
    <source>
        <strain evidence="1">IAM 1400</strain>
        <plasmid evidence="1">pRET1100</plasmid>
    </source>
</reference>
<protein>
    <recommendedName>
        <fullName evidence="2">Plasmid replication, integration and excision activator</fullName>
    </recommendedName>
</protein>
<dbReference type="RefSeq" id="WP_155277980.1">
    <property type="nucleotide sequence ID" value="NZ_AP018736.1"/>
</dbReference>
<reference evidence="1" key="1">
    <citation type="journal article" date="2018" name="Biosci. Biotechnol. Biochem.">
        <title>Construction of Rhodococcus expression vectors and expression of the aminoalcohol dehydrogenase gene in Rhodococcus erythropolis.</title>
        <authorList>
            <person name="Yamamura E.-T."/>
        </authorList>
    </citation>
    <scope>NUCLEOTIDE SEQUENCE</scope>
    <source>
        <strain evidence="1">IAM 1400</strain>
        <plasmid evidence="1">pRET1100</plasmid>
    </source>
</reference>
<evidence type="ECO:0000313" key="1">
    <source>
        <dbReference type="EMBL" id="BBA94283.1"/>
    </source>
</evidence>
<dbReference type="AlphaFoldDB" id="A0A2Z5TT87"/>
<proteinExistence type="predicted"/>